<organism evidence="8 9">
    <name type="scientific">Listeria kieliensis</name>
    <dbReference type="NCBI Taxonomy" id="1621700"/>
    <lineage>
        <taxon>Bacteria</taxon>
        <taxon>Bacillati</taxon>
        <taxon>Bacillota</taxon>
        <taxon>Bacilli</taxon>
        <taxon>Bacillales</taxon>
        <taxon>Listeriaceae</taxon>
        <taxon>Listeria</taxon>
    </lineage>
</organism>
<comment type="subcellular location">
    <subcellularLocation>
        <location evidence="1">Cell membrane</location>
        <topology evidence="1">Multi-pass membrane protein</topology>
    </subcellularLocation>
</comment>
<feature type="transmembrane region" description="Helical" evidence="7">
    <location>
        <begin position="355"/>
        <end position="376"/>
    </location>
</feature>
<evidence type="ECO:0000256" key="4">
    <source>
        <dbReference type="ARBA" id="ARBA00022692"/>
    </source>
</evidence>
<dbReference type="AlphaFoldDB" id="A0A3D8TUL7"/>
<dbReference type="InterPro" id="IPR007383">
    <property type="entry name" value="DUF445"/>
</dbReference>
<protein>
    <submittedName>
        <fullName evidence="8">Membrane protein</fullName>
    </submittedName>
</protein>
<gene>
    <name evidence="8" type="ORF">UR08_07750</name>
</gene>
<accession>A0A3D8TUL7</accession>
<feature type="transmembrane region" description="Helical" evidence="7">
    <location>
        <begin position="6"/>
        <end position="30"/>
    </location>
</feature>
<keyword evidence="3" id="KW-1003">Cell membrane</keyword>
<evidence type="ECO:0000256" key="2">
    <source>
        <dbReference type="ARBA" id="ARBA00008053"/>
    </source>
</evidence>
<keyword evidence="5 7" id="KW-1133">Transmembrane helix</keyword>
<dbReference type="GO" id="GO:0005886">
    <property type="term" value="C:plasma membrane"/>
    <property type="evidence" value="ECO:0007669"/>
    <property type="project" value="UniProtKB-SubCell"/>
</dbReference>
<dbReference type="PANTHER" id="PTHR35791:SF1">
    <property type="entry name" value="UPF0754 MEMBRANE PROTEIN YHEB"/>
    <property type="match status" value="1"/>
</dbReference>
<sequence>MNIWISILIMMVIGGFIGMMTNFIAIRMLFRPYKAIFLGKWRLPFTPGLIPKRRDELAQKIGQVVTEHLLTGDMIQKKLQDERLRDGLTETAQEFFKEKMALETTPTELAEFAGFQNGKERLVDWVSNKAVSETERFLNEKETTKLEKLIPDAANVFLLKNLAGLSEMGIARATDYLQSDAGKKQIHLMLETFFEEHGKMGSFAKMFLNVDALTEKAQRELEKLLKRPEMKETLENLLITEYQALLESDLGELVSPKKKEDFLRQVGYEARCFLENEKWLNRPIQENLAKYEEQITGHLIPYIVERLLAFASSHSTDLFNRLEIAVLIESQIATFSLHEMEQIVISISGKELKMITYLGGILGGVIGIVQGVLTLWI</sequence>
<name>A0A3D8TUL7_9LIST</name>
<comment type="caution">
    <text evidence="8">The sequence shown here is derived from an EMBL/GenBank/DDBJ whole genome shotgun (WGS) entry which is preliminary data.</text>
</comment>
<reference evidence="9" key="1">
    <citation type="submission" date="2015-04" db="EMBL/GenBank/DDBJ databases">
        <authorList>
            <person name="Schardt J."/>
            <person name="Mueller-Herbst S."/>
            <person name="Scherer S."/>
            <person name="Huptas C."/>
        </authorList>
    </citation>
    <scope>NUCLEOTIDE SEQUENCE [LARGE SCALE GENOMIC DNA]</scope>
    <source>
        <strain evidence="9">Kiel-L1</strain>
    </source>
</reference>
<keyword evidence="9" id="KW-1185">Reference proteome</keyword>
<evidence type="ECO:0000256" key="6">
    <source>
        <dbReference type="ARBA" id="ARBA00023136"/>
    </source>
</evidence>
<evidence type="ECO:0000313" key="8">
    <source>
        <dbReference type="EMBL" id="RDX01516.1"/>
    </source>
</evidence>
<dbReference type="RefSeq" id="WP_115753753.1">
    <property type="nucleotide sequence ID" value="NZ_LARY01000002.1"/>
</dbReference>
<evidence type="ECO:0000256" key="7">
    <source>
        <dbReference type="SAM" id="Phobius"/>
    </source>
</evidence>
<comment type="similarity">
    <text evidence="2">Belongs to the UPF0754 family.</text>
</comment>
<evidence type="ECO:0000313" key="9">
    <source>
        <dbReference type="Proteomes" id="UP000257055"/>
    </source>
</evidence>
<keyword evidence="4 7" id="KW-0812">Transmembrane</keyword>
<dbReference type="Pfam" id="PF04286">
    <property type="entry name" value="DUF445"/>
    <property type="match status" value="1"/>
</dbReference>
<keyword evidence="6 7" id="KW-0472">Membrane</keyword>
<dbReference type="Proteomes" id="UP000257055">
    <property type="component" value="Unassembled WGS sequence"/>
</dbReference>
<evidence type="ECO:0000256" key="5">
    <source>
        <dbReference type="ARBA" id="ARBA00022989"/>
    </source>
</evidence>
<proteinExistence type="inferred from homology"/>
<dbReference type="InterPro" id="IPR016991">
    <property type="entry name" value="UCP032178"/>
</dbReference>
<dbReference type="PANTHER" id="PTHR35791">
    <property type="entry name" value="UPF0754 MEMBRANE PROTEIN YHEB"/>
    <property type="match status" value="1"/>
</dbReference>
<dbReference type="EMBL" id="LARY01000002">
    <property type="protein sequence ID" value="RDX01516.1"/>
    <property type="molecule type" value="Genomic_DNA"/>
</dbReference>
<evidence type="ECO:0000256" key="1">
    <source>
        <dbReference type="ARBA" id="ARBA00004651"/>
    </source>
</evidence>
<dbReference type="PIRSF" id="PIRSF032178">
    <property type="entry name" value="UCP032178"/>
    <property type="match status" value="1"/>
</dbReference>
<evidence type="ECO:0000256" key="3">
    <source>
        <dbReference type="ARBA" id="ARBA00022475"/>
    </source>
</evidence>